<gene>
    <name evidence="4" type="ORF">KG104_04160</name>
</gene>
<dbReference type="Gene3D" id="1.10.357.10">
    <property type="entry name" value="Tetracycline Repressor, domain 2"/>
    <property type="match status" value="2"/>
</dbReference>
<evidence type="ECO:0000313" key="5">
    <source>
        <dbReference type="Proteomes" id="UP000680588"/>
    </source>
</evidence>
<feature type="domain" description="HTH tetR-type" evidence="3">
    <location>
        <begin position="228"/>
        <end position="288"/>
    </location>
</feature>
<dbReference type="InterPro" id="IPR001647">
    <property type="entry name" value="HTH_TetR"/>
</dbReference>
<organism evidence="4 5">
    <name type="scientific">Arthrobacter sunyaminii</name>
    <dbReference type="NCBI Taxonomy" id="2816859"/>
    <lineage>
        <taxon>Bacteria</taxon>
        <taxon>Bacillati</taxon>
        <taxon>Actinomycetota</taxon>
        <taxon>Actinomycetes</taxon>
        <taxon>Micrococcales</taxon>
        <taxon>Micrococcaceae</taxon>
        <taxon>Arthrobacter</taxon>
    </lineage>
</organism>
<dbReference type="GO" id="GO:0003700">
    <property type="term" value="F:DNA-binding transcription factor activity"/>
    <property type="evidence" value="ECO:0007669"/>
    <property type="project" value="TreeGrafter"/>
</dbReference>
<sequence length="434" mass="48704">MAQRKTDRKNRQGEQTRERILEETMRLAARHGYEGTRISMVRKATGLSASSIYWHFSDKEQLIAAALEHAIGTHLQTIPTWPEFSSGEDRSAELYEQIFQWPREDFWRFGLQMAVVRPPEESPARDRFLEIRRESIDWLARWWKPSLPEQMEQRGMGSVLLGSLTFAVRDSYFLRRHAGRQFDENRITWMLALSVDAMADRLGELAGEAPIAIEGEPPAQAVECAGTQTGRRAFLQAAEDIIAEFGYDGVTVARVCERAELPASSLYWFFKDKDDLVAEVVAGAVQNWEAARLDLTGQRAQGDWTVPLRGQLRGVLEGTAAGTGILRLGLLLLLQDGNRTSPGVQSLETVMENMQSITTDWFSAVLPDTESEEQRTELAEYLSECLFRFLEGLMLARQIDAHSWEPGLLADLLAVGLHRAVEKLLAGSAAPAGR</sequence>
<feature type="DNA-binding region" description="H-T-H motif" evidence="2">
    <location>
        <begin position="251"/>
        <end position="270"/>
    </location>
</feature>
<dbReference type="GO" id="GO:0000976">
    <property type="term" value="F:transcription cis-regulatory region binding"/>
    <property type="evidence" value="ECO:0007669"/>
    <property type="project" value="TreeGrafter"/>
</dbReference>
<name>A0A975XLL6_9MICC</name>
<dbReference type="RefSeq" id="WP_207347378.1">
    <property type="nucleotide sequence ID" value="NZ_CP076456.1"/>
</dbReference>
<dbReference type="KEGG" id="asun:KG104_04160"/>
<evidence type="ECO:0000313" key="4">
    <source>
        <dbReference type="EMBL" id="QWQ36998.1"/>
    </source>
</evidence>
<dbReference type="PANTHER" id="PTHR30055">
    <property type="entry name" value="HTH-TYPE TRANSCRIPTIONAL REGULATOR RUTR"/>
    <property type="match status" value="1"/>
</dbReference>
<dbReference type="PRINTS" id="PR00455">
    <property type="entry name" value="HTHTETR"/>
</dbReference>
<evidence type="ECO:0000259" key="3">
    <source>
        <dbReference type="PROSITE" id="PS50977"/>
    </source>
</evidence>
<dbReference type="SUPFAM" id="SSF46689">
    <property type="entry name" value="Homeodomain-like"/>
    <property type="match status" value="2"/>
</dbReference>
<dbReference type="EMBL" id="CP076456">
    <property type="protein sequence ID" value="QWQ36998.1"/>
    <property type="molecule type" value="Genomic_DNA"/>
</dbReference>
<keyword evidence="1 2" id="KW-0238">DNA-binding</keyword>
<dbReference type="InterPro" id="IPR050109">
    <property type="entry name" value="HTH-type_TetR-like_transc_reg"/>
</dbReference>
<dbReference type="Pfam" id="PF00440">
    <property type="entry name" value="TetR_N"/>
    <property type="match status" value="2"/>
</dbReference>
<dbReference type="AlphaFoldDB" id="A0A975XLL6"/>
<reference evidence="4" key="1">
    <citation type="submission" date="2021-06" db="EMBL/GenBank/DDBJ databases">
        <title>Novel species in genus Arthrobacter.</title>
        <authorList>
            <person name="Zhang G."/>
        </authorList>
    </citation>
    <scope>NUCLEOTIDE SEQUENCE</scope>
    <source>
        <strain evidence="4">Zg-ZUI122</strain>
    </source>
</reference>
<evidence type="ECO:0000256" key="2">
    <source>
        <dbReference type="PROSITE-ProRule" id="PRU00335"/>
    </source>
</evidence>
<dbReference type="InterPro" id="IPR009057">
    <property type="entry name" value="Homeodomain-like_sf"/>
</dbReference>
<keyword evidence="5" id="KW-1185">Reference proteome</keyword>
<dbReference type="PANTHER" id="PTHR30055:SF209">
    <property type="entry name" value="POSSIBLE TRANSCRIPTIONAL REGULATORY PROTEIN (PROBABLY TETR-FAMILY)"/>
    <property type="match status" value="1"/>
</dbReference>
<feature type="domain" description="HTH tetR-type" evidence="3">
    <location>
        <begin position="14"/>
        <end position="74"/>
    </location>
</feature>
<dbReference type="PROSITE" id="PS50977">
    <property type="entry name" value="HTH_TETR_2"/>
    <property type="match status" value="2"/>
</dbReference>
<proteinExistence type="predicted"/>
<accession>A0A975XLL6</accession>
<evidence type="ECO:0000256" key="1">
    <source>
        <dbReference type="ARBA" id="ARBA00023125"/>
    </source>
</evidence>
<protein>
    <submittedName>
        <fullName evidence="4">TetR/AcrR family transcriptional regulator</fullName>
    </submittedName>
</protein>
<dbReference type="Proteomes" id="UP000680588">
    <property type="component" value="Chromosome"/>
</dbReference>
<feature type="DNA-binding region" description="H-T-H motif" evidence="2">
    <location>
        <begin position="37"/>
        <end position="56"/>
    </location>
</feature>